<evidence type="ECO:0000313" key="4">
    <source>
        <dbReference type="Proteomes" id="UP001153069"/>
    </source>
</evidence>
<dbReference type="EMBL" id="CAICTM010000893">
    <property type="protein sequence ID" value="CAB9517950.1"/>
    <property type="molecule type" value="Genomic_DNA"/>
</dbReference>
<proteinExistence type="predicted"/>
<evidence type="ECO:0000313" key="3">
    <source>
        <dbReference type="EMBL" id="CAB9517950.1"/>
    </source>
</evidence>
<sequence length="669" mass="73178">MEKDNYRNNDGCNIAESRGGTGDEETAHGELKPEDRSNKENDDTFNLLDVVATRSQRGTANAAEAEHRKLASFDQAGTNRKPKGNPENEANQKSDLATIANLPPAISAEQSTSGDDLDMLKVVELRQRIQGIGMQENATDETQTGGSESQDGDFDTSNNQEQLSVPAAVQQQINGEQAQEMSATGIVPPPLAREYNVVRRQDSQPGAFAMAGPGLDEEDHVIVIDEDDRPSNPTAPIIGQNSGLSVATLVDEDAERPQDMPQAAEFITTTTPTSQRKTKTSVLVILGLIVIIIIILAAVLVPRQRETDTDEAVRTLSPSAAPASFEDYALSLLPAETRIAIDDDPEKSPQTRAFNWLLEDINIAPDLPEKRLIQRFILATLYYSTGGDRWFSNTNWLNYSVHECDWHNEPSLLMMDTMSKAYSGFLEDFFPSDEPPPTTCDEEGLYQHLWLDQNNLAGSLPEEINWLTSLLSISVTRNYLEGTISTGVGRLTKLIAYSSSFMVHDEHIRPIPSQFGLLSSLRLLGLVGNNHQGSIPTELGLLGHMEHLALGQSHQLKGTIPCCYAKLSWLTLEECDLTGTIPTELGQSDPLEIFLVDDNKFSGTVPTLGKSLHTLSLEENPQLSGTIPEGLCHLNGTCIQSNFVDPCPPRYNLSFACTSLLCGCDCPCV</sequence>
<feature type="transmembrane region" description="Helical" evidence="2">
    <location>
        <begin position="282"/>
        <end position="301"/>
    </location>
</feature>
<comment type="caution">
    <text evidence="3">The sequence shown here is derived from an EMBL/GenBank/DDBJ whole genome shotgun (WGS) entry which is preliminary data.</text>
</comment>
<accession>A0A9N8ECL8</accession>
<feature type="compositionally biased region" description="Basic and acidic residues" evidence="1">
    <location>
        <begin position="25"/>
        <end position="42"/>
    </location>
</feature>
<feature type="region of interest" description="Disordered" evidence="1">
    <location>
        <begin position="1"/>
        <end position="91"/>
    </location>
</feature>
<dbReference type="AlphaFoldDB" id="A0A9N8ECL8"/>
<dbReference type="Proteomes" id="UP001153069">
    <property type="component" value="Unassembled WGS sequence"/>
</dbReference>
<gene>
    <name evidence="3" type="ORF">SEMRO_895_G217150.1</name>
</gene>
<dbReference type="InterPro" id="IPR032675">
    <property type="entry name" value="LRR_dom_sf"/>
</dbReference>
<dbReference type="PANTHER" id="PTHR48004">
    <property type="entry name" value="OS01G0149700 PROTEIN"/>
    <property type="match status" value="1"/>
</dbReference>
<keyword evidence="2" id="KW-1133">Transmembrane helix</keyword>
<feature type="region of interest" description="Disordered" evidence="1">
    <location>
        <begin position="131"/>
        <end position="159"/>
    </location>
</feature>
<dbReference type="PANTHER" id="PTHR48004:SF59">
    <property type="entry name" value="LEUCINE-RICH REPEAT-CONTAINING N-TERMINAL PLANT-TYPE DOMAIN-CONTAINING PROTEIN"/>
    <property type="match status" value="1"/>
</dbReference>
<dbReference type="InterPro" id="IPR052941">
    <property type="entry name" value="StomDev_PlantInt_Reg"/>
</dbReference>
<organism evidence="3 4">
    <name type="scientific">Seminavis robusta</name>
    <dbReference type="NCBI Taxonomy" id="568900"/>
    <lineage>
        <taxon>Eukaryota</taxon>
        <taxon>Sar</taxon>
        <taxon>Stramenopiles</taxon>
        <taxon>Ochrophyta</taxon>
        <taxon>Bacillariophyta</taxon>
        <taxon>Bacillariophyceae</taxon>
        <taxon>Bacillariophycidae</taxon>
        <taxon>Naviculales</taxon>
        <taxon>Naviculaceae</taxon>
        <taxon>Seminavis</taxon>
    </lineage>
</organism>
<dbReference type="OrthoDB" id="38453at2759"/>
<evidence type="ECO:0000256" key="1">
    <source>
        <dbReference type="SAM" id="MobiDB-lite"/>
    </source>
</evidence>
<evidence type="ECO:0000256" key="2">
    <source>
        <dbReference type="SAM" id="Phobius"/>
    </source>
</evidence>
<dbReference type="Gene3D" id="3.80.10.10">
    <property type="entry name" value="Ribonuclease Inhibitor"/>
    <property type="match status" value="1"/>
</dbReference>
<name>A0A9N8ECL8_9STRA</name>
<keyword evidence="2" id="KW-0812">Transmembrane</keyword>
<dbReference type="SUPFAM" id="SSF52058">
    <property type="entry name" value="L domain-like"/>
    <property type="match status" value="1"/>
</dbReference>
<reference evidence="3" key="1">
    <citation type="submission" date="2020-06" db="EMBL/GenBank/DDBJ databases">
        <authorList>
            <consortium name="Plant Systems Biology data submission"/>
        </authorList>
    </citation>
    <scope>NUCLEOTIDE SEQUENCE</scope>
    <source>
        <strain evidence="3">D6</strain>
    </source>
</reference>
<feature type="compositionally biased region" description="Polar residues" evidence="1">
    <location>
        <begin position="136"/>
        <end position="159"/>
    </location>
</feature>
<keyword evidence="2" id="KW-0472">Membrane</keyword>
<protein>
    <submittedName>
        <fullName evidence="3">Leucine Rich Repeat</fullName>
    </submittedName>
</protein>
<keyword evidence="4" id="KW-1185">Reference proteome</keyword>